<reference evidence="3" key="1">
    <citation type="submission" date="2022-06" db="EMBL/GenBank/DDBJ databases">
        <title>Genome sequencing of Brevibacillus sp. BB3-R1.</title>
        <authorList>
            <person name="Heo J."/>
            <person name="Lee D."/>
            <person name="Won M."/>
            <person name="Han B.-H."/>
            <person name="Hong S.-B."/>
            <person name="Kwon S.-W."/>
        </authorList>
    </citation>
    <scope>NUCLEOTIDE SEQUENCE</scope>
    <source>
        <strain evidence="3">BB3-R1</strain>
    </source>
</reference>
<keyword evidence="1" id="KW-0472">Membrane</keyword>
<evidence type="ECO:0000256" key="1">
    <source>
        <dbReference type="SAM" id="Phobius"/>
    </source>
</evidence>
<gene>
    <name evidence="3" type="ORF">NDK47_07625</name>
</gene>
<feature type="transmembrane region" description="Helical" evidence="1">
    <location>
        <begin position="345"/>
        <end position="365"/>
    </location>
</feature>
<feature type="transmembrane region" description="Helical" evidence="1">
    <location>
        <begin position="178"/>
        <end position="197"/>
    </location>
</feature>
<keyword evidence="1" id="KW-0812">Transmembrane</keyword>
<feature type="transmembrane region" description="Helical" evidence="1">
    <location>
        <begin position="242"/>
        <end position="262"/>
    </location>
</feature>
<proteinExistence type="predicted"/>
<dbReference type="InterPro" id="IPR011642">
    <property type="entry name" value="Gate_dom"/>
</dbReference>
<dbReference type="RefSeq" id="WP_251874254.1">
    <property type="nucleotide sequence ID" value="NZ_CP098755.1"/>
</dbReference>
<dbReference type="EMBL" id="CP098755">
    <property type="protein sequence ID" value="USG67151.1"/>
    <property type="molecule type" value="Genomic_DNA"/>
</dbReference>
<sequence length="448" mass="49617">MEYNPQKGLAIESQPPTVPATPANVWKFIIFSLIGIFMFFIPITVNDKSSIPLDHIVTWLRAVVPGAVPLYAFIVILLGAIYPFATRTWRKNRVNLVFSLLKVVGAVVAALIYFQIGPAWLMDKDMGPYLFEKLVIPVGLVVPIGSIFLAMLVGYGLLEFIGVLVQPVMRPVWKTPGRSAVDAVASFVGSYSIGLLITNRVFKEGKYTIKEAAIIATGFSTVSATFMIVVAKTLDLMAYWNLYFWVTLVVTFLVTAVTVRIWPLSKMSDEYYNGKGDPEKVITGRRLQHAWSDAMNAADHSLSLGRNIWENLRDGFIMTMGILPSIMSVGLIGMVLAQFTPVFDWLAVLFYPFTWLLQIPEPFLAAKASAIEIAEMFLPALIVTGAPLVTKFVIAVVSVSSILFFSATIPCILSTEIPISIPKLIVIWFERTVLTLIFVTPIAYLFLS</sequence>
<feature type="transmembrane region" description="Helical" evidence="1">
    <location>
        <begin position="425"/>
        <end position="447"/>
    </location>
</feature>
<evidence type="ECO:0000313" key="3">
    <source>
        <dbReference type="EMBL" id="USG67151.1"/>
    </source>
</evidence>
<dbReference type="Pfam" id="PF07670">
    <property type="entry name" value="Gate"/>
    <property type="match status" value="1"/>
</dbReference>
<feature type="transmembrane region" description="Helical" evidence="1">
    <location>
        <begin position="209"/>
        <end position="230"/>
    </location>
</feature>
<feature type="transmembrane region" description="Helical" evidence="1">
    <location>
        <begin position="94"/>
        <end position="114"/>
    </location>
</feature>
<feature type="domain" description="Nucleoside transporter/FeoB GTPase Gate" evidence="2">
    <location>
        <begin position="136"/>
        <end position="234"/>
    </location>
</feature>
<evidence type="ECO:0000259" key="2">
    <source>
        <dbReference type="Pfam" id="PF07670"/>
    </source>
</evidence>
<feature type="transmembrane region" description="Helical" evidence="1">
    <location>
        <begin position="25"/>
        <end position="45"/>
    </location>
</feature>
<organism evidence="3 4">
    <name type="scientific">Brevibacillus ruminantium</name>
    <dbReference type="NCBI Taxonomy" id="2950604"/>
    <lineage>
        <taxon>Bacteria</taxon>
        <taxon>Bacillati</taxon>
        <taxon>Bacillota</taxon>
        <taxon>Bacilli</taxon>
        <taxon>Bacillales</taxon>
        <taxon>Paenibacillaceae</taxon>
        <taxon>Brevibacillus</taxon>
    </lineage>
</organism>
<dbReference type="Proteomes" id="UP001056500">
    <property type="component" value="Chromosome"/>
</dbReference>
<keyword evidence="1" id="KW-1133">Transmembrane helix</keyword>
<protein>
    <submittedName>
        <fullName evidence="3">YjiH family protein</fullName>
    </submittedName>
</protein>
<name>A0ABY4WRE0_9BACL</name>
<feature type="transmembrane region" description="Helical" evidence="1">
    <location>
        <begin position="57"/>
        <end position="82"/>
    </location>
</feature>
<keyword evidence="4" id="KW-1185">Reference proteome</keyword>
<accession>A0ABY4WRE0</accession>
<feature type="transmembrane region" description="Helical" evidence="1">
    <location>
        <begin position="316"/>
        <end position="339"/>
    </location>
</feature>
<feature type="transmembrane region" description="Helical" evidence="1">
    <location>
        <begin position="377"/>
        <end position="405"/>
    </location>
</feature>
<evidence type="ECO:0000313" key="4">
    <source>
        <dbReference type="Proteomes" id="UP001056500"/>
    </source>
</evidence>
<feature type="transmembrane region" description="Helical" evidence="1">
    <location>
        <begin position="134"/>
        <end position="158"/>
    </location>
</feature>